<dbReference type="PROSITE" id="PS51257">
    <property type="entry name" value="PROKAR_LIPOPROTEIN"/>
    <property type="match status" value="1"/>
</dbReference>
<dbReference type="Proteomes" id="UP000238801">
    <property type="component" value="Unassembled WGS sequence"/>
</dbReference>
<keyword evidence="1" id="KW-0732">Signal</keyword>
<feature type="chain" id="PRO_5015665527" evidence="1">
    <location>
        <begin position="25"/>
        <end position="39"/>
    </location>
</feature>
<evidence type="ECO:0000313" key="3">
    <source>
        <dbReference type="Proteomes" id="UP000238801"/>
    </source>
</evidence>
<dbReference type="AlphaFoldDB" id="A0A2T0X9Q1"/>
<name>A0A2T0X9Q1_9RHOB</name>
<reference evidence="2 3" key="1">
    <citation type="submission" date="2018-03" db="EMBL/GenBank/DDBJ databases">
        <title>Genomic Encyclopedia of Archaeal and Bacterial Type Strains, Phase II (KMG-II): from individual species to whole genera.</title>
        <authorList>
            <person name="Goeker M."/>
        </authorList>
    </citation>
    <scope>NUCLEOTIDE SEQUENCE [LARGE SCALE GENOMIC DNA]</scope>
    <source>
        <strain evidence="2 3">DSM 29318</strain>
    </source>
</reference>
<evidence type="ECO:0000256" key="1">
    <source>
        <dbReference type="SAM" id="SignalP"/>
    </source>
</evidence>
<gene>
    <name evidence="2" type="ORF">BCF33_1216</name>
</gene>
<evidence type="ECO:0000313" key="2">
    <source>
        <dbReference type="EMBL" id="PRY95594.1"/>
    </source>
</evidence>
<comment type="caution">
    <text evidence="2">The sequence shown here is derived from an EMBL/GenBank/DDBJ whole genome shotgun (WGS) entry which is preliminary data.</text>
</comment>
<dbReference type="EMBL" id="PVTT01000001">
    <property type="protein sequence ID" value="PRY95594.1"/>
    <property type="molecule type" value="Genomic_DNA"/>
</dbReference>
<proteinExistence type="predicted"/>
<accession>A0A2T0X9Q1</accession>
<feature type="signal peptide" evidence="1">
    <location>
        <begin position="1"/>
        <end position="24"/>
    </location>
</feature>
<organism evidence="2 3">
    <name type="scientific">Hasllibacter halocynthiae</name>
    <dbReference type="NCBI Taxonomy" id="595589"/>
    <lineage>
        <taxon>Bacteria</taxon>
        <taxon>Pseudomonadati</taxon>
        <taxon>Pseudomonadota</taxon>
        <taxon>Alphaproteobacteria</taxon>
        <taxon>Rhodobacterales</taxon>
        <taxon>Roseobacteraceae</taxon>
        <taxon>Hasllibacter</taxon>
    </lineage>
</organism>
<keyword evidence="3" id="KW-1185">Reference proteome</keyword>
<sequence>MPALRLASALLALAALGGCAVAEAAAVTALWASGETFGW</sequence>
<protein>
    <submittedName>
        <fullName evidence="2">Uncharacterized protein</fullName>
    </submittedName>
</protein>